<dbReference type="EMBL" id="AKHW03005656">
    <property type="protein sequence ID" value="KYO26206.1"/>
    <property type="molecule type" value="Genomic_DNA"/>
</dbReference>
<comment type="caution">
    <text evidence="2">The sequence shown here is derived from an EMBL/GenBank/DDBJ whole genome shotgun (WGS) entry which is preliminary data.</text>
</comment>
<accession>A0A151MNW7</accession>
<proteinExistence type="predicted"/>
<name>A0A151MNW7_ALLMI</name>
<reference evidence="2 3" key="1">
    <citation type="journal article" date="2012" name="Genome Biol.">
        <title>Sequencing three crocodilian genomes to illuminate the evolution of archosaurs and amniotes.</title>
        <authorList>
            <person name="St John J.A."/>
            <person name="Braun E.L."/>
            <person name="Isberg S.R."/>
            <person name="Miles L.G."/>
            <person name="Chong A.Y."/>
            <person name="Gongora J."/>
            <person name="Dalzell P."/>
            <person name="Moran C."/>
            <person name="Bed'hom B."/>
            <person name="Abzhanov A."/>
            <person name="Burgess S.C."/>
            <person name="Cooksey A.M."/>
            <person name="Castoe T.A."/>
            <person name="Crawford N.G."/>
            <person name="Densmore L.D."/>
            <person name="Drew J.C."/>
            <person name="Edwards S.V."/>
            <person name="Faircloth B.C."/>
            <person name="Fujita M.K."/>
            <person name="Greenwold M.J."/>
            <person name="Hoffmann F.G."/>
            <person name="Howard J.M."/>
            <person name="Iguchi T."/>
            <person name="Janes D.E."/>
            <person name="Khan S.Y."/>
            <person name="Kohno S."/>
            <person name="de Koning A.J."/>
            <person name="Lance S.L."/>
            <person name="McCarthy F.M."/>
            <person name="McCormack J.E."/>
            <person name="Merchant M.E."/>
            <person name="Peterson D.G."/>
            <person name="Pollock D.D."/>
            <person name="Pourmand N."/>
            <person name="Raney B.J."/>
            <person name="Roessler K.A."/>
            <person name="Sanford J.R."/>
            <person name="Sawyer R.H."/>
            <person name="Schmidt C.J."/>
            <person name="Triplett E.W."/>
            <person name="Tuberville T.D."/>
            <person name="Venegas-Anaya M."/>
            <person name="Howard J.T."/>
            <person name="Jarvis E.D."/>
            <person name="Guillette L.J.Jr."/>
            <person name="Glenn T.C."/>
            <person name="Green R.E."/>
            <person name="Ray D.A."/>
        </authorList>
    </citation>
    <scope>NUCLEOTIDE SEQUENCE [LARGE SCALE GENOMIC DNA]</scope>
    <source>
        <strain evidence="2">KSC_2009_1</strain>
    </source>
</reference>
<evidence type="ECO:0000313" key="3">
    <source>
        <dbReference type="Proteomes" id="UP000050525"/>
    </source>
</evidence>
<protein>
    <submittedName>
        <fullName evidence="2">Uncharacterized protein</fullName>
    </submittedName>
</protein>
<evidence type="ECO:0000313" key="2">
    <source>
        <dbReference type="EMBL" id="KYO26206.1"/>
    </source>
</evidence>
<feature type="region of interest" description="Disordered" evidence="1">
    <location>
        <begin position="1"/>
        <end position="20"/>
    </location>
</feature>
<dbReference type="AlphaFoldDB" id="A0A151MNW7"/>
<gene>
    <name evidence="2" type="ORF">Y1Q_0002013</name>
</gene>
<sequence length="93" mass="10365">MRDNKITSFQKTSEGCHNSNKSLHLSESLLVILDDFCPEGIQMNTTACTLVDYTSCIFFDEKLSTQLGICRYVEDGGEEGKRAISGTWSTSFI</sequence>
<dbReference type="Proteomes" id="UP000050525">
    <property type="component" value="Unassembled WGS sequence"/>
</dbReference>
<organism evidence="2 3">
    <name type="scientific">Alligator mississippiensis</name>
    <name type="common">American alligator</name>
    <dbReference type="NCBI Taxonomy" id="8496"/>
    <lineage>
        <taxon>Eukaryota</taxon>
        <taxon>Metazoa</taxon>
        <taxon>Chordata</taxon>
        <taxon>Craniata</taxon>
        <taxon>Vertebrata</taxon>
        <taxon>Euteleostomi</taxon>
        <taxon>Archelosauria</taxon>
        <taxon>Archosauria</taxon>
        <taxon>Crocodylia</taxon>
        <taxon>Alligatoridae</taxon>
        <taxon>Alligatorinae</taxon>
        <taxon>Alligator</taxon>
    </lineage>
</organism>
<evidence type="ECO:0000256" key="1">
    <source>
        <dbReference type="SAM" id="MobiDB-lite"/>
    </source>
</evidence>
<keyword evidence="3" id="KW-1185">Reference proteome</keyword>